<dbReference type="AlphaFoldDB" id="A0A285EEZ1"/>
<evidence type="ECO:0000256" key="7">
    <source>
        <dbReference type="PROSITE-ProRule" id="PRU10141"/>
    </source>
</evidence>
<dbReference type="RefSeq" id="WP_172442481.1">
    <property type="nucleotide sequence ID" value="NZ_JACHXB010000006.1"/>
</dbReference>
<keyword evidence="3" id="KW-0808">Transferase</keyword>
<dbReference type="InterPro" id="IPR011009">
    <property type="entry name" value="Kinase-like_dom_sf"/>
</dbReference>
<dbReference type="PROSITE" id="PS00107">
    <property type="entry name" value="PROTEIN_KINASE_ATP"/>
    <property type="match status" value="1"/>
</dbReference>
<evidence type="ECO:0000313" key="9">
    <source>
        <dbReference type="EMBL" id="SNX97547.1"/>
    </source>
</evidence>
<evidence type="ECO:0000256" key="6">
    <source>
        <dbReference type="ARBA" id="ARBA00022840"/>
    </source>
</evidence>
<keyword evidence="4 7" id="KW-0547">Nucleotide-binding</keyword>
<dbReference type="SMART" id="SM00220">
    <property type="entry name" value="S_TKc"/>
    <property type="match status" value="1"/>
</dbReference>
<name>A0A285EEZ1_9ACTN</name>
<evidence type="ECO:0000256" key="5">
    <source>
        <dbReference type="ARBA" id="ARBA00022777"/>
    </source>
</evidence>
<keyword evidence="5 9" id="KW-0418">Kinase</keyword>
<feature type="domain" description="Protein kinase" evidence="8">
    <location>
        <begin position="7"/>
        <end position="263"/>
    </location>
</feature>
<keyword evidence="10" id="KW-1185">Reference proteome</keyword>
<keyword evidence="2 9" id="KW-0723">Serine/threonine-protein kinase</keyword>
<dbReference type="PANTHER" id="PTHR43289:SF6">
    <property type="entry name" value="SERINE_THREONINE-PROTEIN KINASE NEKL-3"/>
    <property type="match status" value="1"/>
</dbReference>
<dbReference type="EC" id="2.7.11.1" evidence="1"/>
<evidence type="ECO:0000313" key="10">
    <source>
        <dbReference type="Proteomes" id="UP000219514"/>
    </source>
</evidence>
<organism evidence="9 10">
    <name type="scientific">Geodermatophilus sabuli</name>
    <dbReference type="NCBI Taxonomy" id="1564158"/>
    <lineage>
        <taxon>Bacteria</taxon>
        <taxon>Bacillati</taxon>
        <taxon>Actinomycetota</taxon>
        <taxon>Actinomycetes</taxon>
        <taxon>Geodermatophilales</taxon>
        <taxon>Geodermatophilaceae</taxon>
        <taxon>Geodermatophilus</taxon>
    </lineage>
</organism>
<dbReference type="Pfam" id="PF00069">
    <property type="entry name" value="Pkinase"/>
    <property type="match status" value="1"/>
</dbReference>
<evidence type="ECO:0000256" key="4">
    <source>
        <dbReference type="ARBA" id="ARBA00022741"/>
    </source>
</evidence>
<dbReference type="Gene3D" id="1.10.510.10">
    <property type="entry name" value="Transferase(Phosphotransferase) domain 1"/>
    <property type="match status" value="1"/>
</dbReference>
<dbReference type="GO" id="GO:0004674">
    <property type="term" value="F:protein serine/threonine kinase activity"/>
    <property type="evidence" value="ECO:0007669"/>
    <property type="project" value="UniProtKB-KW"/>
</dbReference>
<dbReference type="PANTHER" id="PTHR43289">
    <property type="entry name" value="MITOGEN-ACTIVATED PROTEIN KINASE KINASE KINASE 20-RELATED"/>
    <property type="match status" value="1"/>
</dbReference>
<evidence type="ECO:0000256" key="2">
    <source>
        <dbReference type="ARBA" id="ARBA00022527"/>
    </source>
</evidence>
<dbReference type="Proteomes" id="UP000219514">
    <property type="component" value="Unassembled WGS sequence"/>
</dbReference>
<proteinExistence type="predicted"/>
<dbReference type="GO" id="GO:0005524">
    <property type="term" value="F:ATP binding"/>
    <property type="evidence" value="ECO:0007669"/>
    <property type="project" value="UniProtKB-UniRule"/>
</dbReference>
<feature type="binding site" evidence="7">
    <location>
        <position position="40"/>
    </location>
    <ligand>
        <name>ATP</name>
        <dbReference type="ChEBI" id="CHEBI:30616"/>
    </ligand>
</feature>
<sequence length="271" mass="28594">MDRVGDYVFLRELGRGEHSHVYLARTPRRLGIATDAVAVKVLSLPGTDGFDAVVDDLTLFAGLGSPHLLPLYDVGTDAGVVFYAMRYQPLGSLSAPAQELTRREQLRAVAAAARGAHELHEAGLAHRGIGPANVLLDRAGAVLAEPAVGHLLTHGHTLSGLGPRAQAGGLELVDPLLMQGRPAGRASDIWSLGVTLHLVLTGHGLFPALVSADPFTAVRIYLRSHPEPGEDLTDGERAVVVTAVHPDPARRYRTAGDLADAVEDVARRPGG</sequence>
<evidence type="ECO:0000256" key="1">
    <source>
        <dbReference type="ARBA" id="ARBA00012513"/>
    </source>
</evidence>
<dbReference type="SUPFAM" id="SSF56112">
    <property type="entry name" value="Protein kinase-like (PK-like)"/>
    <property type="match status" value="1"/>
</dbReference>
<protein>
    <recommendedName>
        <fullName evidence="1">non-specific serine/threonine protein kinase</fullName>
        <ecNumber evidence="1">2.7.11.1</ecNumber>
    </recommendedName>
</protein>
<dbReference type="InterPro" id="IPR017441">
    <property type="entry name" value="Protein_kinase_ATP_BS"/>
</dbReference>
<evidence type="ECO:0000256" key="3">
    <source>
        <dbReference type="ARBA" id="ARBA00022679"/>
    </source>
</evidence>
<dbReference type="InterPro" id="IPR000719">
    <property type="entry name" value="Prot_kinase_dom"/>
</dbReference>
<keyword evidence="6 7" id="KW-0067">ATP-binding</keyword>
<dbReference type="Gene3D" id="3.30.200.20">
    <property type="entry name" value="Phosphorylase Kinase, domain 1"/>
    <property type="match status" value="1"/>
</dbReference>
<gene>
    <name evidence="9" type="ORF">SAMN06893097_107191</name>
</gene>
<evidence type="ECO:0000259" key="8">
    <source>
        <dbReference type="PROSITE" id="PS50011"/>
    </source>
</evidence>
<accession>A0A285EEZ1</accession>
<dbReference type="EMBL" id="OBDO01000007">
    <property type="protein sequence ID" value="SNX97547.1"/>
    <property type="molecule type" value="Genomic_DNA"/>
</dbReference>
<reference evidence="9 10" key="1">
    <citation type="submission" date="2017-09" db="EMBL/GenBank/DDBJ databases">
        <authorList>
            <person name="Ehlers B."/>
            <person name="Leendertz F.H."/>
        </authorList>
    </citation>
    <scope>NUCLEOTIDE SEQUENCE [LARGE SCALE GENOMIC DNA]</scope>
    <source>
        <strain evidence="9 10">DSM 46844</strain>
    </source>
</reference>
<dbReference type="PROSITE" id="PS50011">
    <property type="entry name" value="PROTEIN_KINASE_DOM"/>
    <property type="match status" value="1"/>
</dbReference>